<comment type="caution">
    <text evidence="2">The sequence shown here is derived from an EMBL/GenBank/DDBJ whole genome shotgun (WGS) entry which is preliminary data.</text>
</comment>
<evidence type="ECO:0000256" key="1">
    <source>
        <dbReference type="SAM" id="MobiDB-lite"/>
    </source>
</evidence>
<proteinExistence type="predicted"/>
<protein>
    <submittedName>
        <fullName evidence="2">Uncharacterized protein</fullName>
    </submittedName>
</protein>
<dbReference type="AlphaFoldDB" id="A0AAV9J509"/>
<feature type="compositionally biased region" description="Basic and acidic residues" evidence="1">
    <location>
        <begin position="98"/>
        <end position="110"/>
    </location>
</feature>
<gene>
    <name evidence="2" type="ORF">LTR36_009806</name>
</gene>
<evidence type="ECO:0000313" key="3">
    <source>
        <dbReference type="Proteomes" id="UP001324427"/>
    </source>
</evidence>
<feature type="compositionally biased region" description="Basic residues" evidence="1">
    <location>
        <begin position="111"/>
        <end position="120"/>
    </location>
</feature>
<name>A0AAV9J509_9PEZI</name>
<feature type="compositionally biased region" description="Basic and acidic residues" evidence="1">
    <location>
        <begin position="29"/>
        <end position="38"/>
    </location>
</feature>
<keyword evidence="3" id="KW-1185">Reference proteome</keyword>
<evidence type="ECO:0000313" key="2">
    <source>
        <dbReference type="EMBL" id="KAK4540065.1"/>
    </source>
</evidence>
<organism evidence="2 3">
    <name type="scientific">Oleoguttula mirabilis</name>
    <dbReference type="NCBI Taxonomy" id="1507867"/>
    <lineage>
        <taxon>Eukaryota</taxon>
        <taxon>Fungi</taxon>
        <taxon>Dikarya</taxon>
        <taxon>Ascomycota</taxon>
        <taxon>Pezizomycotina</taxon>
        <taxon>Dothideomycetes</taxon>
        <taxon>Dothideomycetidae</taxon>
        <taxon>Mycosphaerellales</taxon>
        <taxon>Teratosphaeriaceae</taxon>
        <taxon>Oleoguttula</taxon>
    </lineage>
</organism>
<feature type="region of interest" description="Disordered" evidence="1">
    <location>
        <begin position="1"/>
        <end position="38"/>
    </location>
</feature>
<dbReference type="EMBL" id="JAVFHQ010000075">
    <property type="protein sequence ID" value="KAK4540065.1"/>
    <property type="molecule type" value="Genomic_DNA"/>
</dbReference>
<accession>A0AAV9J509</accession>
<dbReference type="Proteomes" id="UP001324427">
    <property type="component" value="Unassembled WGS sequence"/>
</dbReference>
<reference evidence="2 3" key="1">
    <citation type="submission" date="2021-11" db="EMBL/GenBank/DDBJ databases">
        <title>Black yeast isolated from Biological Soil Crust.</title>
        <authorList>
            <person name="Kurbessoian T."/>
        </authorList>
    </citation>
    <scope>NUCLEOTIDE SEQUENCE [LARGE SCALE GENOMIC DNA]</scope>
    <source>
        <strain evidence="2 3">CCFEE 5522</strain>
    </source>
</reference>
<feature type="region of interest" description="Disordered" evidence="1">
    <location>
        <begin position="70"/>
        <end position="120"/>
    </location>
</feature>
<feature type="compositionally biased region" description="Gly residues" evidence="1">
    <location>
        <begin position="9"/>
        <end position="18"/>
    </location>
</feature>
<sequence>MPHLLARRQGGGGGGGGPHVPRLPRLPHVSKEKIKEAPRKAYWQTREAFRNSVSSLRRDSVDAPSLFAATDESVGSSMGTLSPAASPGASERAEEEQREGKGRRSLESLKRKLSLRSGVR</sequence>